<dbReference type="EMBL" id="BMVU01000018">
    <property type="protein sequence ID" value="GGX80851.1"/>
    <property type="molecule type" value="Genomic_DNA"/>
</dbReference>
<reference evidence="2" key="1">
    <citation type="journal article" date="2014" name="Int. J. Syst. Evol. Microbiol.">
        <title>Complete genome sequence of Corynebacterium casei LMG S-19264T (=DSM 44701T), isolated from a smear-ripened cheese.</title>
        <authorList>
            <consortium name="US DOE Joint Genome Institute (JGI-PGF)"/>
            <person name="Walter F."/>
            <person name="Albersmeier A."/>
            <person name="Kalinowski J."/>
            <person name="Ruckert C."/>
        </authorList>
    </citation>
    <scope>NUCLEOTIDE SEQUENCE</scope>
    <source>
        <strain evidence="2">JCM 4790</strain>
    </source>
</reference>
<name>A0A918NMF4_9ACTN</name>
<evidence type="ECO:0000313" key="3">
    <source>
        <dbReference type="Proteomes" id="UP000619244"/>
    </source>
</evidence>
<proteinExistence type="predicted"/>
<evidence type="ECO:0000313" key="2">
    <source>
        <dbReference type="EMBL" id="GGX80851.1"/>
    </source>
</evidence>
<dbReference type="AlphaFoldDB" id="A0A918NMF4"/>
<protein>
    <submittedName>
        <fullName evidence="2">Uncharacterized protein</fullName>
    </submittedName>
</protein>
<organism evidence="2 3">
    <name type="scientific">Streptomyces minutiscleroticus</name>
    <dbReference type="NCBI Taxonomy" id="68238"/>
    <lineage>
        <taxon>Bacteria</taxon>
        <taxon>Bacillati</taxon>
        <taxon>Actinomycetota</taxon>
        <taxon>Actinomycetes</taxon>
        <taxon>Kitasatosporales</taxon>
        <taxon>Streptomycetaceae</taxon>
        <taxon>Streptomyces</taxon>
    </lineage>
</organism>
<evidence type="ECO:0000256" key="1">
    <source>
        <dbReference type="SAM" id="MobiDB-lite"/>
    </source>
</evidence>
<reference evidence="2" key="2">
    <citation type="submission" date="2020-09" db="EMBL/GenBank/DDBJ databases">
        <authorList>
            <person name="Sun Q."/>
            <person name="Ohkuma M."/>
        </authorList>
    </citation>
    <scope>NUCLEOTIDE SEQUENCE</scope>
    <source>
        <strain evidence="2">JCM 4790</strain>
    </source>
</reference>
<sequence length="61" mass="6446">MAAGRGQKRSGEPHKQSLSEPSGVAMWQLPSVWASLPGRAPGLANLLECSGCPARFQEVRG</sequence>
<comment type="caution">
    <text evidence="2">The sequence shown here is derived from an EMBL/GenBank/DDBJ whole genome shotgun (WGS) entry which is preliminary data.</text>
</comment>
<accession>A0A918NMF4</accession>
<dbReference type="Proteomes" id="UP000619244">
    <property type="component" value="Unassembled WGS sequence"/>
</dbReference>
<gene>
    <name evidence="2" type="ORF">GCM10010358_38860</name>
</gene>
<keyword evidence="3" id="KW-1185">Reference proteome</keyword>
<feature type="region of interest" description="Disordered" evidence="1">
    <location>
        <begin position="1"/>
        <end position="23"/>
    </location>
</feature>